<evidence type="ECO:0000259" key="6">
    <source>
        <dbReference type="PROSITE" id="PS51193"/>
    </source>
</evidence>
<feature type="domain" description="DOD-type homing endonuclease" evidence="5">
    <location>
        <begin position="198"/>
        <end position="363"/>
    </location>
</feature>
<dbReference type="Gene3D" id="3.40.50.300">
    <property type="entry name" value="P-loop containing nucleotide triphosphate hydrolases"/>
    <property type="match status" value="2"/>
</dbReference>
<dbReference type="GO" id="GO:0003676">
    <property type="term" value="F:nucleic acid binding"/>
    <property type="evidence" value="ECO:0007669"/>
    <property type="project" value="InterPro"/>
</dbReference>
<evidence type="ECO:0000313" key="7">
    <source>
        <dbReference type="EMBL" id="GEL48051.1"/>
    </source>
</evidence>
<evidence type="ECO:0000256" key="3">
    <source>
        <dbReference type="ARBA" id="ARBA00022840"/>
    </source>
</evidence>
<dbReference type="Pfam" id="PF14528">
    <property type="entry name" value="LAGLIDADG_3"/>
    <property type="match status" value="1"/>
</dbReference>
<keyword evidence="2" id="KW-0378">Hydrolase</keyword>
<keyword evidence="1" id="KW-0547">Nucleotide-binding</keyword>
<accession>A0A511FFQ0</accession>
<dbReference type="PRINTS" id="PR00379">
    <property type="entry name" value="INTEIN"/>
</dbReference>
<evidence type="ECO:0000313" key="8">
    <source>
        <dbReference type="EMBL" id="MBB5474773.1"/>
    </source>
</evidence>
<comment type="caution">
    <text evidence="7">The sequence shown here is derived from an EMBL/GenBank/DDBJ whole genome shotgun (WGS) entry which is preliminary data.</text>
</comment>
<dbReference type="GO" id="GO:0005524">
    <property type="term" value="F:ATP binding"/>
    <property type="evidence" value="ECO:0007669"/>
    <property type="project" value="UniProtKB-KW"/>
</dbReference>
<dbReference type="Proteomes" id="UP000564629">
    <property type="component" value="Unassembled WGS sequence"/>
</dbReference>
<protein>
    <submittedName>
        <fullName evidence="8">Rad3-related DNA helicase</fullName>
    </submittedName>
</protein>
<evidence type="ECO:0000313" key="10">
    <source>
        <dbReference type="Proteomes" id="UP000564629"/>
    </source>
</evidence>
<reference evidence="8 10" key="2">
    <citation type="submission" date="2020-08" db="EMBL/GenBank/DDBJ databases">
        <title>Sequencing the genomes of 1000 actinobacteria strains.</title>
        <authorList>
            <person name="Klenk H.-P."/>
        </authorList>
    </citation>
    <scope>NUCLEOTIDE SEQUENCE [LARGE SCALE GENOMIC DNA]</scope>
    <source>
        <strain evidence="8 10">DSM 9581</strain>
    </source>
</reference>
<dbReference type="SMART" id="SM00491">
    <property type="entry name" value="HELICc2"/>
    <property type="match status" value="1"/>
</dbReference>
<dbReference type="PROSITE" id="PS51193">
    <property type="entry name" value="HELICASE_ATP_BIND_2"/>
    <property type="match status" value="1"/>
</dbReference>
<dbReference type="SUPFAM" id="SSF55608">
    <property type="entry name" value="Homing endonucleases"/>
    <property type="match status" value="1"/>
</dbReference>
<dbReference type="GO" id="GO:0016539">
    <property type="term" value="P:intein-mediated protein splicing"/>
    <property type="evidence" value="ECO:0007669"/>
    <property type="project" value="InterPro"/>
</dbReference>
<feature type="region of interest" description="Disordered" evidence="4">
    <location>
        <begin position="875"/>
        <end position="895"/>
    </location>
</feature>
<dbReference type="AlphaFoldDB" id="A0A511FFQ0"/>
<dbReference type="InterPro" id="IPR006142">
    <property type="entry name" value="INTEIN"/>
</dbReference>
<dbReference type="GO" id="GO:0006139">
    <property type="term" value="P:nucleobase-containing compound metabolic process"/>
    <property type="evidence" value="ECO:0007669"/>
    <property type="project" value="InterPro"/>
</dbReference>
<gene>
    <name evidence="7" type="ORF">CHO01_31670</name>
    <name evidence="8" type="ORF">HNR08_003509</name>
</gene>
<evidence type="ECO:0000256" key="4">
    <source>
        <dbReference type="SAM" id="MobiDB-lite"/>
    </source>
</evidence>
<dbReference type="InterPro" id="IPR004860">
    <property type="entry name" value="LAGLIDADG_dom"/>
</dbReference>
<keyword evidence="3" id="KW-0067">ATP-binding</keyword>
<name>A0A511FFQ0_9CELL</name>
<dbReference type="Proteomes" id="UP000321723">
    <property type="component" value="Unassembled WGS sequence"/>
</dbReference>
<organism evidence="7 9">
    <name type="scientific">Cellulomonas hominis</name>
    <dbReference type="NCBI Taxonomy" id="156981"/>
    <lineage>
        <taxon>Bacteria</taxon>
        <taxon>Bacillati</taxon>
        <taxon>Actinomycetota</taxon>
        <taxon>Actinomycetes</taxon>
        <taxon>Micrococcales</taxon>
        <taxon>Cellulomonadaceae</taxon>
        <taxon>Cellulomonas</taxon>
    </lineage>
</organism>
<dbReference type="EMBL" id="JACHDN010000001">
    <property type="protein sequence ID" value="MBB5474773.1"/>
    <property type="molecule type" value="Genomic_DNA"/>
</dbReference>
<keyword evidence="9" id="KW-1185">Reference proteome</keyword>
<dbReference type="InterPro" id="IPR036844">
    <property type="entry name" value="Hint_dom_sf"/>
</dbReference>
<dbReference type="InterPro" id="IPR027434">
    <property type="entry name" value="Homing_endonucl"/>
</dbReference>
<evidence type="ECO:0000256" key="1">
    <source>
        <dbReference type="ARBA" id="ARBA00022741"/>
    </source>
</evidence>
<dbReference type="PROSITE" id="PS50819">
    <property type="entry name" value="INTEIN_ENDONUCLEASE"/>
    <property type="match status" value="1"/>
</dbReference>
<proteinExistence type="predicted"/>
<dbReference type="SUPFAM" id="SSF52540">
    <property type="entry name" value="P-loop containing nucleoside triphosphate hydrolases"/>
    <property type="match status" value="1"/>
</dbReference>
<evidence type="ECO:0000313" key="9">
    <source>
        <dbReference type="Proteomes" id="UP000321723"/>
    </source>
</evidence>
<dbReference type="InterPro" id="IPR006555">
    <property type="entry name" value="ATP-dep_Helicase_C"/>
</dbReference>
<dbReference type="EMBL" id="BJVQ01000059">
    <property type="protein sequence ID" value="GEL48051.1"/>
    <property type="molecule type" value="Genomic_DNA"/>
</dbReference>
<dbReference type="GO" id="GO:0016818">
    <property type="term" value="F:hydrolase activity, acting on acid anhydrides, in phosphorus-containing anhydrides"/>
    <property type="evidence" value="ECO:0007669"/>
    <property type="project" value="InterPro"/>
</dbReference>
<dbReference type="InterPro" id="IPR004042">
    <property type="entry name" value="Intein_endonuc_central"/>
</dbReference>
<sequence>MSAPEPAAPDVLDVLTDAVRRSTGIPTASPRGGQAPLTESIWAALTSTGGQVVGIAPTGSGKALDVDTPIPTPSGWTRMGDLRAGDTIYGEQGQPITVAVAHPVQHERPCYRVSFSDGTSIVADAEHLWPSVTAAIRYRRCDDRKYGVTTAAPWSIVTTEQMAGTLRVGTATPKLNHAVPVAGALQAADADLPVPPYILGAWLGDGTSIFGAITVGHDDLDAMRPLLEAEWPSITGTRRASAWTLRLVAPDRSLCPYGHDDWRIERKPATTNRSCRACVRAGTRRDGKPWNTNLARRLRALGVLGAKHIPASYLRASYRQRWALLQGLMDTDGSACGDGGVEFSVTDPRLADDVAELVRSLGVRVHVRSGPAKISERDASGARTRRATGTRYRLTFTLPEPPFRLPRKIAAFGTARKDVSRRNLVYVTAVEPVASRPVRCIGVDSPTRLFLAGPGLTPTHNSFSYGVPAGLLAATTGRRAVISTESLALQSQIIDKDAPVVVEAVKAATGVEVTFEVLKGWSNWSCIKAAIGTAHDLLGEMVDTGQWAPSDADLDLLIERLEDGLGDPTVMRLDGGATTTRGTLVALVHWVLRQHKVAEDAPGDRHSYPGAATDADWSQVSVSPSECPGAKSCPMAKLCKPAAAKERAARADVLVTNHSLLAVQASKRVSVVIGSASLGRFDAVIVDEAHALPGKVRDQGAGEVSGRRIMSAVRGARSILDDGDRAVSSILAAGEILSGDVQQELEALWRQHRGQGETLRLPNDVNPLADTGAMIEDWVSNLQLILNRAVRAAGNRDQVRARRIKARLDSLKADASDIAEHRSGVARWVQENSAGDHTWLSANLSPVDVSGALQANVWTQADPDADPAAVKVTHVDEGHLPDPGSRQEAQLAEQAADPALEAPIEEKAPRIPLSVVAVSATLPAGFARQAGLSVDPVAYESPFGDAYRESMLYVPSAASAADVAALSSTKGGRPRFEVTRHLPWALEKMPALVDASGGGALILSATAAAGRRYAEELRTRSRGWAVHSQWDGPPARSIVAAWKADTHSILIGTRSLMTGVDAPGETNRLVIVDRVPRAAANPVDDARVEDLIARTKMSEWAARDAIYAVDAALLLEQAVGRMIRSTSDRGLVAVLDPRLLKGSSFSYNEPTRRIYMGALAHFGIKTMAMDDAVGFLRQKAQLAA</sequence>
<feature type="domain" description="Helicase ATP-binding" evidence="6">
    <location>
        <begin position="395"/>
        <end position="748"/>
    </location>
</feature>
<dbReference type="Gene3D" id="3.10.28.10">
    <property type="entry name" value="Homing endonucleases"/>
    <property type="match status" value="1"/>
</dbReference>
<dbReference type="SUPFAM" id="SSF51294">
    <property type="entry name" value="Hedgehog/intein (Hint) domain"/>
    <property type="match status" value="1"/>
</dbReference>
<dbReference type="GO" id="GO:0004386">
    <property type="term" value="F:helicase activity"/>
    <property type="evidence" value="ECO:0007669"/>
    <property type="project" value="UniProtKB-KW"/>
</dbReference>
<dbReference type="GO" id="GO:0004519">
    <property type="term" value="F:endonuclease activity"/>
    <property type="evidence" value="ECO:0007669"/>
    <property type="project" value="InterPro"/>
</dbReference>
<dbReference type="InterPro" id="IPR027417">
    <property type="entry name" value="P-loop_NTPase"/>
</dbReference>
<evidence type="ECO:0000256" key="2">
    <source>
        <dbReference type="ARBA" id="ARBA00022801"/>
    </source>
</evidence>
<dbReference type="InterPro" id="IPR014013">
    <property type="entry name" value="Helic_SF1/SF2_ATP-bd_DinG/Rad3"/>
</dbReference>
<evidence type="ECO:0000259" key="5">
    <source>
        <dbReference type="PROSITE" id="PS50819"/>
    </source>
</evidence>
<keyword evidence="8" id="KW-0347">Helicase</keyword>
<reference evidence="7 9" key="1">
    <citation type="submission" date="2019-07" db="EMBL/GenBank/DDBJ databases">
        <title>Whole genome shotgun sequence of Cellulomonas hominis NBRC 16055.</title>
        <authorList>
            <person name="Hosoyama A."/>
            <person name="Uohara A."/>
            <person name="Ohji S."/>
            <person name="Ichikawa N."/>
        </authorList>
    </citation>
    <scope>NUCLEOTIDE SEQUENCE [LARGE SCALE GENOMIC DNA]</scope>
    <source>
        <strain evidence="7 9">NBRC 16055</strain>
    </source>
</reference>
<dbReference type="Pfam" id="PF13307">
    <property type="entry name" value="Helicase_C_2"/>
    <property type="match status" value="1"/>
</dbReference>